<comment type="caution">
    <text evidence="2">The sequence shown here is derived from an EMBL/GenBank/DDBJ whole genome shotgun (WGS) entry which is preliminary data.</text>
</comment>
<keyword evidence="3" id="KW-1185">Reference proteome</keyword>
<evidence type="ECO:0000256" key="1">
    <source>
        <dbReference type="SAM" id="SignalP"/>
    </source>
</evidence>
<sequence length="221" mass="25475">MKKISIAILIAVTTYIYFSLADNASDSIETTHHRPTAETKLTKDKEPEEGNITLSVMEKIIKKDEEKIKNPDIFPENKKYGELNEKDFVDANSFTNVFVLENDIVSKDALKRFFTIENVHELIYKVKSIPPTELSETREYQLTQMLKVFKDTHYYAESYACAGKICAMSFNYDELNKEELAEFSHFSENYTFTNATVNEFGEKQLKAVYIATDDPSQLTVR</sequence>
<protein>
    <submittedName>
        <fullName evidence="2">Uncharacterized protein</fullName>
    </submittedName>
</protein>
<dbReference type="Proteomes" id="UP000737113">
    <property type="component" value="Unassembled WGS sequence"/>
</dbReference>
<accession>A0A972FTQ5</accession>
<proteinExistence type="predicted"/>
<evidence type="ECO:0000313" key="3">
    <source>
        <dbReference type="Proteomes" id="UP000737113"/>
    </source>
</evidence>
<gene>
    <name evidence="2" type="ORF">HC757_07950</name>
</gene>
<feature type="chain" id="PRO_5037937942" evidence="1">
    <location>
        <begin position="25"/>
        <end position="221"/>
    </location>
</feature>
<name>A0A972FTQ5_9GAMM</name>
<organism evidence="2 3">
    <name type="scientific">Shewanella salipaludis</name>
    <dbReference type="NCBI Taxonomy" id="2723052"/>
    <lineage>
        <taxon>Bacteria</taxon>
        <taxon>Pseudomonadati</taxon>
        <taxon>Pseudomonadota</taxon>
        <taxon>Gammaproteobacteria</taxon>
        <taxon>Alteromonadales</taxon>
        <taxon>Shewanellaceae</taxon>
        <taxon>Shewanella</taxon>
    </lineage>
</organism>
<dbReference type="RefSeq" id="WP_169563790.1">
    <property type="nucleotide sequence ID" value="NZ_JAAXYH010000004.1"/>
</dbReference>
<reference evidence="2" key="1">
    <citation type="submission" date="2020-04" db="EMBL/GenBank/DDBJ databases">
        <title>Description of Shewanella salipaludis sp. nov., isolated from a salt marsh.</title>
        <authorList>
            <person name="Park S."/>
            <person name="Yoon J.-H."/>
        </authorList>
    </citation>
    <scope>NUCLEOTIDE SEQUENCE</scope>
    <source>
        <strain evidence="2">SHSM-M6</strain>
    </source>
</reference>
<keyword evidence="1" id="KW-0732">Signal</keyword>
<dbReference type="AlphaFoldDB" id="A0A972FTQ5"/>
<feature type="signal peptide" evidence="1">
    <location>
        <begin position="1"/>
        <end position="24"/>
    </location>
</feature>
<dbReference type="EMBL" id="JAAXYH010000004">
    <property type="protein sequence ID" value="NMH65104.1"/>
    <property type="molecule type" value="Genomic_DNA"/>
</dbReference>
<evidence type="ECO:0000313" key="2">
    <source>
        <dbReference type="EMBL" id="NMH65104.1"/>
    </source>
</evidence>